<dbReference type="InterPro" id="IPR036291">
    <property type="entry name" value="NAD(P)-bd_dom_sf"/>
</dbReference>
<dbReference type="InterPro" id="IPR006368">
    <property type="entry name" value="GDP_Man_deHydtase"/>
</dbReference>
<comment type="similarity">
    <text evidence="3">Belongs to the NAD(P)-dependent epimerase/dehydratase family. GDP-mannose 4,6-dehydratase subfamily.</text>
</comment>
<comment type="catalytic activity">
    <reaction evidence="1">
        <text>GDP-alpha-D-mannose = GDP-4-dehydro-alpha-D-rhamnose + H2O</text>
        <dbReference type="Rhea" id="RHEA:23820"/>
        <dbReference type="ChEBI" id="CHEBI:15377"/>
        <dbReference type="ChEBI" id="CHEBI:57527"/>
        <dbReference type="ChEBI" id="CHEBI:57964"/>
        <dbReference type="EC" id="4.2.1.47"/>
    </reaction>
</comment>
<comment type="cofactor">
    <cofactor evidence="2">
        <name>NADP(+)</name>
        <dbReference type="ChEBI" id="CHEBI:58349"/>
    </cofactor>
</comment>
<dbReference type="CDD" id="cd05260">
    <property type="entry name" value="GDP_MD_SDR_e"/>
    <property type="match status" value="1"/>
</dbReference>
<dbReference type="GO" id="GO:0042351">
    <property type="term" value="P:'de novo' GDP-L-fucose biosynthetic process"/>
    <property type="evidence" value="ECO:0007669"/>
    <property type="project" value="TreeGrafter"/>
</dbReference>
<evidence type="ECO:0000259" key="7">
    <source>
        <dbReference type="Pfam" id="PF16363"/>
    </source>
</evidence>
<dbReference type="FunFam" id="3.40.50.720:FF:000924">
    <property type="entry name" value="GDP-mannose 4,6 dehydratase"/>
    <property type="match status" value="1"/>
</dbReference>
<feature type="domain" description="NAD(P)-binding" evidence="7">
    <location>
        <begin position="6"/>
        <end position="312"/>
    </location>
</feature>
<dbReference type="Gene3D" id="3.90.25.10">
    <property type="entry name" value="UDP-galactose 4-epimerase, domain 1"/>
    <property type="match status" value="1"/>
</dbReference>
<proteinExistence type="inferred from homology"/>
<organism evidence="8 9">
    <name type="scientific">Candidatus Magasanikbacteria bacterium RIFCSPHIGHO2_01_FULL_47_8</name>
    <dbReference type="NCBI Taxonomy" id="1798673"/>
    <lineage>
        <taxon>Bacteria</taxon>
        <taxon>Candidatus Magasanikiibacteriota</taxon>
    </lineage>
</organism>
<evidence type="ECO:0000256" key="1">
    <source>
        <dbReference type="ARBA" id="ARBA00000188"/>
    </source>
</evidence>
<evidence type="ECO:0000256" key="4">
    <source>
        <dbReference type="ARBA" id="ARBA00011989"/>
    </source>
</evidence>
<dbReference type="PANTHER" id="PTHR43715">
    <property type="entry name" value="GDP-MANNOSE 4,6-DEHYDRATASE"/>
    <property type="match status" value="1"/>
</dbReference>
<dbReference type="AlphaFoldDB" id="A0A1F6MEJ5"/>
<evidence type="ECO:0000313" key="9">
    <source>
        <dbReference type="Proteomes" id="UP000177953"/>
    </source>
</evidence>
<sequence>MKKTVLITGVTGQDGSYLANFLLTKDYRVIGLVTSDSKDKLWRLDHFKIRSEVELVAEDITESAKMAAVIRRYQPHEFYNLAGQSSVARSWENPSETFKVNALAVVQILELLRLHSPHTRFFQASSAEIYGDIDTTITEKINIFRPLHPYGTSKLAAHLAVKNFREQYGLFASNGILYTHISPLQADYTVAKNIAKGAALVACGQADKITVGNIAVLRDWSYAGDVVRAMWMMLQQKKAEDFVICSGKSSPVKSFAEEALRYVGRKPWKKYIFSDKNLMRKNDTKKMFGSSKKLQRLGWRPEVDFKKLVKMMVDFELNALQHGDNKK</sequence>
<dbReference type="SUPFAM" id="SSF51735">
    <property type="entry name" value="NAD(P)-binding Rossmann-fold domains"/>
    <property type="match status" value="1"/>
</dbReference>
<dbReference type="PANTHER" id="PTHR43715:SF1">
    <property type="entry name" value="GDP-MANNOSE 4,6 DEHYDRATASE"/>
    <property type="match status" value="1"/>
</dbReference>
<dbReference type="InterPro" id="IPR016040">
    <property type="entry name" value="NAD(P)-bd_dom"/>
</dbReference>
<dbReference type="Pfam" id="PF16363">
    <property type="entry name" value="GDP_Man_Dehyd"/>
    <property type="match status" value="1"/>
</dbReference>
<evidence type="ECO:0000256" key="5">
    <source>
        <dbReference type="ARBA" id="ARBA00023239"/>
    </source>
</evidence>
<dbReference type="GO" id="GO:0008446">
    <property type="term" value="F:GDP-mannose 4,6-dehydratase activity"/>
    <property type="evidence" value="ECO:0007669"/>
    <property type="project" value="UniProtKB-EC"/>
</dbReference>
<comment type="function">
    <text evidence="6">Catalyzes the conversion of GDP-D-mannose to GDP-4-dehydro-6-deoxy-D-mannose.</text>
</comment>
<reference evidence="8 9" key="1">
    <citation type="journal article" date="2016" name="Nat. Commun.">
        <title>Thousands of microbial genomes shed light on interconnected biogeochemical processes in an aquifer system.</title>
        <authorList>
            <person name="Anantharaman K."/>
            <person name="Brown C.T."/>
            <person name="Hug L.A."/>
            <person name="Sharon I."/>
            <person name="Castelle C.J."/>
            <person name="Probst A.J."/>
            <person name="Thomas B.C."/>
            <person name="Singh A."/>
            <person name="Wilkins M.J."/>
            <person name="Karaoz U."/>
            <person name="Brodie E.L."/>
            <person name="Williams K.H."/>
            <person name="Hubbard S.S."/>
            <person name="Banfield J.F."/>
        </authorList>
    </citation>
    <scope>NUCLEOTIDE SEQUENCE [LARGE SCALE GENOMIC DNA]</scope>
</reference>
<protein>
    <recommendedName>
        <fullName evidence="4">GDP-mannose 4,6-dehydratase</fullName>
        <ecNumber evidence="4">4.2.1.47</ecNumber>
    </recommendedName>
</protein>
<name>A0A1F6MEJ5_9BACT</name>
<dbReference type="EMBL" id="MFPU01000016">
    <property type="protein sequence ID" value="OGH70087.1"/>
    <property type="molecule type" value="Genomic_DNA"/>
</dbReference>
<keyword evidence="5" id="KW-0456">Lyase</keyword>
<dbReference type="EC" id="4.2.1.47" evidence="4"/>
<evidence type="ECO:0000256" key="6">
    <source>
        <dbReference type="ARBA" id="ARBA00059383"/>
    </source>
</evidence>
<accession>A0A1F6MEJ5</accession>
<evidence type="ECO:0000313" key="8">
    <source>
        <dbReference type="EMBL" id="OGH70087.1"/>
    </source>
</evidence>
<dbReference type="Proteomes" id="UP000177953">
    <property type="component" value="Unassembled WGS sequence"/>
</dbReference>
<dbReference type="Gene3D" id="3.40.50.720">
    <property type="entry name" value="NAD(P)-binding Rossmann-like Domain"/>
    <property type="match status" value="1"/>
</dbReference>
<comment type="caution">
    <text evidence="8">The sequence shown here is derived from an EMBL/GenBank/DDBJ whole genome shotgun (WGS) entry which is preliminary data.</text>
</comment>
<evidence type="ECO:0000256" key="3">
    <source>
        <dbReference type="ARBA" id="ARBA00009263"/>
    </source>
</evidence>
<evidence type="ECO:0000256" key="2">
    <source>
        <dbReference type="ARBA" id="ARBA00001937"/>
    </source>
</evidence>
<gene>
    <name evidence="8" type="ORF">A2754_00695</name>
</gene>